<proteinExistence type="predicted"/>
<gene>
    <name evidence="1" type="ORF">AFUS01_LOCUS6612</name>
</gene>
<name>A0A8J2NPF4_9HEXA</name>
<comment type="caution">
    <text evidence="1">The sequence shown here is derived from an EMBL/GenBank/DDBJ whole genome shotgun (WGS) entry which is preliminary data.</text>
</comment>
<feature type="non-terminal residue" evidence="1">
    <location>
        <position position="1"/>
    </location>
</feature>
<evidence type="ECO:0000313" key="1">
    <source>
        <dbReference type="EMBL" id="CAG7717138.1"/>
    </source>
</evidence>
<protein>
    <submittedName>
        <fullName evidence="1">Uncharacterized protein</fullName>
    </submittedName>
</protein>
<sequence>TEERILVGDIAVT</sequence>
<dbReference type="EMBL" id="CAJVCH010043562">
    <property type="protein sequence ID" value="CAG7717138.1"/>
    <property type="molecule type" value="Genomic_DNA"/>
</dbReference>
<keyword evidence="2" id="KW-1185">Reference proteome</keyword>
<accession>A0A8J2NPF4</accession>
<organism evidence="1 2">
    <name type="scientific">Allacma fusca</name>
    <dbReference type="NCBI Taxonomy" id="39272"/>
    <lineage>
        <taxon>Eukaryota</taxon>
        <taxon>Metazoa</taxon>
        <taxon>Ecdysozoa</taxon>
        <taxon>Arthropoda</taxon>
        <taxon>Hexapoda</taxon>
        <taxon>Collembola</taxon>
        <taxon>Symphypleona</taxon>
        <taxon>Sminthuridae</taxon>
        <taxon>Allacma</taxon>
    </lineage>
</organism>
<reference evidence="1" key="1">
    <citation type="submission" date="2021-06" db="EMBL/GenBank/DDBJ databases">
        <authorList>
            <person name="Hodson N. C."/>
            <person name="Mongue J. A."/>
            <person name="Jaron S. K."/>
        </authorList>
    </citation>
    <scope>NUCLEOTIDE SEQUENCE</scope>
</reference>
<evidence type="ECO:0000313" key="2">
    <source>
        <dbReference type="Proteomes" id="UP000708208"/>
    </source>
</evidence>
<dbReference type="Proteomes" id="UP000708208">
    <property type="component" value="Unassembled WGS sequence"/>
</dbReference>